<organism evidence="2 3">
    <name type="scientific">Nisaea acidiphila</name>
    <dbReference type="NCBI Taxonomy" id="1862145"/>
    <lineage>
        <taxon>Bacteria</taxon>
        <taxon>Pseudomonadati</taxon>
        <taxon>Pseudomonadota</taxon>
        <taxon>Alphaproteobacteria</taxon>
        <taxon>Rhodospirillales</taxon>
        <taxon>Thalassobaculaceae</taxon>
        <taxon>Nisaea</taxon>
    </lineage>
</organism>
<protein>
    <submittedName>
        <fullName evidence="2">Nitrile hydratase subunit beta</fullName>
    </submittedName>
</protein>
<dbReference type="EMBL" id="CP102480">
    <property type="protein sequence ID" value="UUX50379.1"/>
    <property type="molecule type" value="Genomic_DNA"/>
</dbReference>
<dbReference type="Proteomes" id="UP001060336">
    <property type="component" value="Chromosome"/>
</dbReference>
<dbReference type="AlphaFoldDB" id="A0A9J7ARX7"/>
<evidence type="ECO:0000313" key="3">
    <source>
        <dbReference type="Proteomes" id="UP001060336"/>
    </source>
</evidence>
<name>A0A9J7ARX7_9PROT</name>
<sequence length="100" mass="11463">MPRFAVGDRVRVHKQFPPTPPSHIRTPYYIRGLSGTVERICGAFKNPEELAFGRPGTPEVPLYRVRFRQKDVWPDYDGNEADKIEIEIFEFWLDAAGDGA</sequence>
<dbReference type="SUPFAM" id="SSF50090">
    <property type="entry name" value="Electron transport accessory proteins"/>
    <property type="match status" value="1"/>
</dbReference>
<dbReference type="KEGG" id="naci:NUH88_01515"/>
<dbReference type="InterPro" id="IPR024690">
    <property type="entry name" value="CN_hydtase_beta_dom_C"/>
</dbReference>
<evidence type="ECO:0000313" key="2">
    <source>
        <dbReference type="EMBL" id="UUX50379.1"/>
    </source>
</evidence>
<dbReference type="RefSeq" id="WP_257769539.1">
    <property type="nucleotide sequence ID" value="NZ_CP102480.1"/>
</dbReference>
<dbReference type="Pfam" id="PF02211">
    <property type="entry name" value="NHase_beta_C"/>
    <property type="match status" value="1"/>
</dbReference>
<evidence type="ECO:0000259" key="1">
    <source>
        <dbReference type="Pfam" id="PF02211"/>
    </source>
</evidence>
<reference evidence="2" key="1">
    <citation type="submission" date="2022-08" db="EMBL/GenBank/DDBJ databases">
        <title>Nisaea acidiphila sp. nov., isolated from a marine algal debris and emended description of the genus Nisaea Urios et al. 2008.</title>
        <authorList>
            <person name="Kwon K."/>
        </authorList>
    </citation>
    <scope>NUCLEOTIDE SEQUENCE</scope>
    <source>
        <strain evidence="2">MEBiC11861</strain>
    </source>
</reference>
<feature type="domain" description="Nitrile hydratase beta subunit" evidence="1">
    <location>
        <begin position="2"/>
        <end position="94"/>
    </location>
</feature>
<keyword evidence="3" id="KW-1185">Reference proteome</keyword>
<gene>
    <name evidence="2" type="ORF">NUH88_01515</name>
</gene>
<proteinExistence type="predicted"/>
<dbReference type="InterPro" id="IPR008990">
    <property type="entry name" value="Elect_transpt_acc-like_dom_sf"/>
</dbReference>
<dbReference type="Gene3D" id="2.30.30.50">
    <property type="match status" value="1"/>
</dbReference>
<accession>A0A9J7ARX7</accession>